<dbReference type="Gene3D" id="2.130.10.10">
    <property type="entry name" value="YVTN repeat-like/Quinoprotein amine dehydrogenase"/>
    <property type="match status" value="2"/>
</dbReference>
<feature type="domain" description="Pyrrolo-quinoline quinone repeat" evidence="1">
    <location>
        <begin position="199"/>
        <end position="294"/>
    </location>
</feature>
<dbReference type="InterPro" id="IPR015943">
    <property type="entry name" value="WD40/YVTN_repeat-like_dom_sf"/>
</dbReference>
<protein>
    <recommendedName>
        <fullName evidence="1">Pyrrolo-quinoline quinone repeat domain-containing protein</fullName>
    </recommendedName>
</protein>
<dbReference type="PANTHER" id="PTHR34512">
    <property type="entry name" value="CELL SURFACE PROTEIN"/>
    <property type="match status" value="1"/>
</dbReference>
<dbReference type="InterPro" id="IPR002372">
    <property type="entry name" value="PQQ_rpt_dom"/>
</dbReference>
<dbReference type="SUPFAM" id="SSF50998">
    <property type="entry name" value="Quinoprotein alcohol dehydrogenase-like"/>
    <property type="match status" value="2"/>
</dbReference>
<accession>A0A1X4H8P4</accession>
<dbReference type="Proteomes" id="UP000193587">
    <property type="component" value="Unassembled WGS sequence"/>
</dbReference>
<comment type="caution">
    <text evidence="2">The sequence shown here is derived from an EMBL/GenBank/DDBJ whole genome shotgun (WGS) entry which is preliminary data.</text>
</comment>
<dbReference type="InterPro" id="IPR018391">
    <property type="entry name" value="PQQ_b-propeller_rpt"/>
</dbReference>
<dbReference type="PANTHER" id="PTHR34512:SF30">
    <property type="entry name" value="OUTER MEMBRANE PROTEIN ASSEMBLY FACTOR BAMB"/>
    <property type="match status" value="1"/>
</dbReference>
<feature type="domain" description="Pyrrolo-quinoline quinone repeat" evidence="1">
    <location>
        <begin position="53"/>
        <end position="192"/>
    </location>
</feature>
<dbReference type="EMBL" id="NEDJ01000017">
    <property type="protein sequence ID" value="OSP08290.1"/>
    <property type="molecule type" value="Genomic_DNA"/>
</dbReference>
<reference evidence="2 3" key="1">
    <citation type="submission" date="2017-04" db="EMBL/GenBank/DDBJ databases">
        <title>MLSA of the genus Halorubrum.</title>
        <authorList>
            <person name="De La Haba R."/>
            <person name="Sanchez-Porro C."/>
            <person name="Infante-Dominguez C."/>
            <person name="Ventosa A."/>
        </authorList>
    </citation>
    <scope>NUCLEOTIDE SEQUENCE [LARGE SCALE GENOMIC DNA]</scope>
    <source>
        <strain evidence="2 3">DSM 17463</strain>
    </source>
</reference>
<proteinExistence type="predicted"/>
<dbReference type="RefSeq" id="WP_080508622.1">
    <property type="nucleotide sequence ID" value="NZ_NEDJ01000017.1"/>
</dbReference>
<dbReference type="Pfam" id="PF13360">
    <property type="entry name" value="PQQ_2"/>
    <property type="match status" value="2"/>
</dbReference>
<evidence type="ECO:0000313" key="2">
    <source>
        <dbReference type="EMBL" id="OSP08290.1"/>
    </source>
</evidence>
<organism evidence="2 3">
    <name type="scientific">Halorubrum ezzemoulense DSM 17463</name>
    <dbReference type="NCBI Taxonomy" id="1121945"/>
    <lineage>
        <taxon>Archaea</taxon>
        <taxon>Methanobacteriati</taxon>
        <taxon>Methanobacteriota</taxon>
        <taxon>Stenosarchaea group</taxon>
        <taxon>Halobacteria</taxon>
        <taxon>Halobacteriales</taxon>
        <taxon>Haloferacaceae</taxon>
        <taxon>Halorubrum</taxon>
    </lineage>
</organism>
<name>A0A1X4H8P4_HALEZ</name>
<sequence length="412" mass="45209">MDEVCMFNPTHRFSLETQRGPSGEVTTQWDRSFPRGIHHVSIWGETVYVGTESDIVAIETSGTERWRFSTNTPHGGNHSSPAVVDGTVYVGSDNNYVYALDAETGDCDWRFQTNRWVRSSPAVVDGTVYVGGTDGYVYALSASRGTEQWKFNADAPLNSSPAVVNDIVYIGSNDNNMYALDAQTGALKWDFKTDGNIESSSPTVIDGTVYIGSHDKHVYALDATTGSVKWRYQTGGHVSTSPAVVDGTVYLGSDDNYMYALDAETGNCDWRFQTEGRVNTSPMIASDEVYVGTSMFKNPVNNLSNPESFLYSIDADTGNGNWRFKMNGSVVSPVVADGVIFVSSVNYTTDEYKLYALEGKEVSMNNIETHGKEDCLACGSDLTIYDNVNFCPECGTEVSNNDNSDTRIYDPK</sequence>
<dbReference type="InterPro" id="IPR011047">
    <property type="entry name" value="Quinoprotein_ADH-like_sf"/>
</dbReference>
<dbReference type="SMART" id="SM00564">
    <property type="entry name" value="PQQ"/>
    <property type="match status" value="7"/>
</dbReference>
<evidence type="ECO:0000259" key="1">
    <source>
        <dbReference type="Pfam" id="PF13360"/>
    </source>
</evidence>
<gene>
    <name evidence="2" type="ORF">B9H04_06940</name>
</gene>
<dbReference type="AlphaFoldDB" id="A0A1X4H8P4"/>
<evidence type="ECO:0000313" key="3">
    <source>
        <dbReference type="Proteomes" id="UP000193587"/>
    </source>
</evidence>